<dbReference type="AlphaFoldDB" id="A0A5R9EBL3"/>
<dbReference type="SUPFAM" id="SSF89392">
    <property type="entry name" value="Prokaryotic lipoproteins and lipoprotein localization factors"/>
    <property type="match status" value="1"/>
</dbReference>
<protein>
    <recommendedName>
        <fullName evidence="5">LppX_LprAFG lipoprotein</fullName>
    </recommendedName>
</protein>
<reference evidence="3 4" key="1">
    <citation type="submission" date="2019-05" db="EMBL/GenBank/DDBJ databases">
        <title>Streptomyces marianii sp. nov., a novel marine actinomycete from southern coast of India.</title>
        <authorList>
            <person name="Iniyan A.M."/>
            <person name="Wink J."/>
            <person name="Ramprasad E."/>
            <person name="Ramana C.V."/>
            <person name="Bunk B."/>
            <person name="Sproer C."/>
            <person name="Joseph F.-J.R.S."/>
            <person name="Vincent S.G.P."/>
        </authorList>
    </citation>
    <scope>NUCLEOTIDE SEQUENCE [LARGE SCALE GENOMIC DNA]</scope>
    <source>
        <strain evidence="3 4">ICN19</strain>
    </source>
</reference>
<feature type="region of interest" description="Disordered" evidence="1">
    <location>
        <begin position="232"/>
        <end position="253"/>
    </location>
</feature>
<evidence type="ECO:0000256" key="1">
    <source>
        <dbReference type="SAM" id="MobiDB-lite"/>
    </source>
</evidence>
<evidence type="ECO:0000313" key="3">
    <source>
        <dbReference type="EMBL" id="TLQ47580.1"/>
    </source>
</evidence>
<accession>A0A5R9EBL3</accession>
<dbReference type="InterPro" id="IPR029046">
    <property type="entry name" value="LolA/LolB/LppX"/>
</dbReference>
<feature type="chain" id="PRO_5024282470" description="LppX_LprAFG lipoprotein" evidence="2">
    <location>
        <begin position="37"/>
        <end position="253"/>
    </location>
</feature>
<dbReference type="Gene3D" id="2.50.20.20">
    <property type="match status" value="1"/>
</dbReference>
<evidence type="ECO:0000256" key="2">
    <source>
        <dbReference type="SAM" id="SignalP"/>
    </source>
</evidence>
<keyword evidence="4" id="KW-1185">Reference proteome</keyword>
<feature type="signal peptide" evidence="2">
    <location>
        <begin position="1"/>
        <end position="36"/>
    </location>
</feature>
<dbReference type="OrthoDB" id="4350224at2"/>
<keyword evidence="2" id="KW-0732">Signal</keyword>
<name>A0A5R9EBL3_9ACTN</name>
<gene>
    <name evidence="3" type="ORF">FEF34_35695</name>
</gene>
<evidence type="ECO:0008006" key="5">
    <source>
        <dbReference type="Google" id="ProtNLM"/>
    </source>
</evidence>
<dbReference type="RefSeq" id="WP_138056857.1">
    <property type="nucleotide sequence ID" value="NZ_VAWE01000001.1"/>
</dbReference>
<organism evidence="3 4">
    <name type="scientific">Streptomyces marianii</name>
    <dbReference type="NCBI Taxonomy" id="1817406"/>
    <lineage>
        <taxon>Bacteria</taxon>
        <taxon>Bacillati</taxon>
        <taxon>Actinomycetota</taxon>
        <taxon>Actinomycetes</taxon>
        <taxon>Kitasatosporales</taxon>
        <taxon>Streptomycetaceae</taxon>
        <taxon>Streptomyces</taxon>
    </lineage>
</organism>
<sequence length="253" mass="26468">MSALHRGSGTRSRSWTRVSSAALLAVALAAGGTAYAGDDIETLTARQIAEKAREALIGAESVHITSKGDLREPGSPNELDLALDRSGNCAGTVSMGDEGSVEIIKRGETVWMKPDAAFWKNQVPGGGDTVKEIVGDRYLRGTTDNGLLRGMTEVCDLDTFVDRLTGVPTSDVDLTKGKKTEVDGVDAIPLSGNLAGRTITLYVATEGEPYPVRLVVTSAGAAKATVDFSDYDEPVPTATPPADESVDLSTLLG</sequence>
<dbReference type="EMBL" id="VAWE01000001">
    <property type="protein sequence ID" value="TLQ47580.1"/>
    <property type="molecule type" value="Genomic_DNA"/>
</dbReference>
<proteinExistence type="predicted"/>
<dbReference type="Proteomes" id="UP000305921">
    <property type="component" value="Unassembled WGS sequence"/>
</dbReference>
<evidence type="ECO:0000313" key="4">
    <source>
        <dbReference type="Proteomes" id="UP000305921"/>
    </source>
</evidence>
<comment type="caution">
    <text evidence="3">The sequence shown here is derived from an EMBL/GenBank/DDBJ whole genome shotgun (WGS) entry which is preliminary data.</text>
</comment>